<dbReference type="InterPro" id="IPR013785">
    <property type="entry name" value="Aldolase_TIM"/>
</dbReference>
<dbReference type="NCBIfam" id="NF006600">
    <property type="entry name" value="PRK09140.1"/>
    <property type="match status" value="1"/>
</dbReference>
<dbReference type="GO" id="GO:0008674">
    <property type="term" value="F:2-dehydro-3-deoxy-6-phosphogalactonate aldolase activity"/>
    <property type="evidence" value="ECO:0007669"/>
    <property type="project" value="UniProtKB-EC"/>
</dbReference>
<protein>
    <submittedName>
        <fullName evidence="6">2-dehydro-3-deoxyphosphogalactonate aldolase</fullName>
        <ecNumber evidence="6">4.1.2.21</ecNumber>
    </submittedName>
</protein>
<name>A0AAE3VMN9_9HYPH</name>
<comment type="pathway">
    <text evidence="1">Carbohydrate acid metabolism.</text>
</comment>
<accession>A0AAE3VMN9</accession>
<evidence type="ECO:0000256" key="5">
    <source>
        <dbReference type="ARBA" id="ARBA00023277"/>
    </source>
</evidence>
<gene>
    <name evidence="6" type="ORF">J2S73_000933</name>
</gene>
<evidence type="ECO:0000256" key="4">
    <source>
        <dbReference type="ARBA" id="ARBA00023239"/>
    </source>
</evidence>
<dbReference type="CDD" id="cd00452">
    <property type="entry name" value="KDPG_aldolase"/>
    <property type="match status" value="1"/>
</dbReference>
<comment type="similarity">
    <text evidence="2">Belongs to the KHG/KDPG aldolase family.</text>
</comment>
<evidence type="ECO:0000256" key="2">
    <source>
        <dbReference type="ARBA" id="ARBA00006906"/>
    </source>
</evidence>
<dbReference type="Gene3D" id="3.20.20.70">
    <property type="entry name" value="Aldolase class I"/>
    <property type="match status" value="1"/>
</dbReference>
<dbReference type="Proteomes" id="UP001229244">
    <property type="component" value="Unassembled WGS sequence"/>
</dbReference>
<dbReference type="InterPro" id="IPR000887">
    <property type="entry name" value="Aldlse_KDPG_KHG"/>
</dbReference>
<dbReference type="Pfam" id="PF01081">
    <property type="entry name" value="Aldolase"/>
    <property type="match status" value="1"/>
</dbReference>
<organism evidence="6 7">
    <name type="scientific">Amorphus orientalis</name>
    <dbReference type="NCBI Taxonomy" id="649198"/>
    <lineage>
        <taxon>Bacteria</taxon>
        <taxon>Pseudomonadati</taxon>
        <taxon>Pseudomonadota</taxon>
        <taxon>Alphaproteobacteria</taxon>
        <taxon>Hyphomicrobiales</taxon>
        <taxon>Amorphaceae</taxon>
        <taxon>Amorphus</taxon>
    </lineage>
</organism>
<keyword evidence="5" id="KW-0119">Carbohydrate metabolism</keyword>
<dbReference type="SUPFAM" id="SSF51569">
    <property type="entry name" value="Aldolase"/>
    <property type="match status" value="1"/>
</dbReference>
<evidence type="ECO:0000256" key="3">
    <source>
        <dbReference type="ARBA" id="ARBA00011233"/>
    </source>
</evidence>
<reference evidence="6" key="1">
    <citation type="submission" date="2023-07" db="EMBL/GenBank/DDBJ databases">
        <title>Genomic Encyclopedia of Type Strains, Phase IV (KMG-IV): sequencing the most valuable type-strain genomes for metagenomic binning, comparative biology and taxonomic classification.</title>
        <authorList>
            <person name="Goeker M."/>
        </authorList>
    </citation>
    <scope>NUCLEOTIDE SEQUENCE</scope>
    <source>
        <strain evidence="6">DSM 21202</strain>
    </source>
</reference>
<comment type="caution">
    <text evidence="6">The sequence shown here is derived from an EMBL/GenBank/DDBJ whole genome shotgun (WGS) entry which is preliminary data.</text>
</comment>
<proteinExistence type="inferred from homology"/>
<dbReference type="EMBL" id="JAUSUL010000001">
    <property type="protein sequence ID" value="MDQ0314496.1"/>
    <property type="molecule type" value="Genomic_DNA"/>
</dbReference>
<evidence type="ECO:0000313" key="7">
    <source>
        <dbReference type="Proteomes" id="UP001229244"/>
    </source>
</evidence>
<dbReference type="PANTHER" id="PTHR30246:SF1">
    <property type="entry name" value="2-DEHYDRO-3-DEOXY-6-PHOSPHOGALACTONATE ALDOLASE-RELATED"/>
    <property type="match status" value="1"/>
</dbReference>
<dbReference type="EC" id="4.1.2.21" evidence="6"/>
<sequence>MIDWDAAFAELPLVAILRGLEPDAAEATVGALVDAGFRIIEVPLNSPTPFRSIEIAARRFGGEAVIGAGTVLDPTDVSRVAQAGGRLIVAPNFDAAVGRAALADACIWCPGVFSPTEAFAALKAGAHGLKLFPGELIPPSGVKALRAVLPPETRVLVVGGVSTDAMGDYIAAGADGFGIGSALFKPGLWIDEIARRAIALKIAWNATGTP</sequence>
<dbReference type="RefSeq" id="WP_306884274.1">
    <property type="nucleotide sequence ID" value="NZ_JAUSUL010000001.1"/>
</dbReference>
<keyword evidence="4 6" id="KW-0456">Lyase</keyword>
<keyword evidence="7" id="KW-1185">Reference proteome</keyword>
<evidence type="ECO:0000313" key="6">
    <source>
        <dbReference type="EMBL" id="MDQ0314496.1"/>
    </source>
</evidence>
<dbReference type="AlphaFoldDB" id="A0AAE3VMN9"/>
<evidence type="ECO:0000256" key="1">
    <source>
        <dbReference type="ARBA" id="ARBA00004761"/>
    </source>
</evidence>
<dbReference type="PANTHER" id="PTHR30246">
    <property type="entry name" value="2-KETO-3-DEOXY-6-PHOSPHOGLUCONATE ALDOLASE"/>
    <property type="match status" value="1"/>
</dbReference>
<comment type="subunit">
    <text evidence="3">Homotrimer.</text>
</comment>